<accession>A0A8H4QFZ4</accession>
<dbReference type="SUPFAM" id="SSF51735">
    <property type="entry name" value="NAD(P)-binding Rossmann-fold domains"/>
    <property type="match status" value="1"/>
</dbReference>
<dbReference type="AlphaFoldDB" id="A0A8H4QFZ4"/>
<evidence type="ECO:0000256" key="1">
    <source>
        <dbReference type="ARBA" id="ARBA00010928"/>
    </source>
</evidence>
<comment type="similarity">
    <text evidence="1">Belongs to the Gfo/Idh/MocA family.</text>
</comment>
<evidence type="ECO:0000256" key="5">
    <source>
        <dbReference type="ARBA" id="ARBA00049233"/>
    </source>
</evidence>
<protein>
    <recommendedName>
        <fullName evidence="3">D-xylose 1-dehydrogenase (NADP(+), D-xylono-1,5-lactone-forming)</fullName>
        <ecNumber evidence="3">1.1.1.179</ecNumber>
    </recommendedName>
    <alternativeName>
        <fullName evidence="4">D-xylose-NADP dehydrogenase</fullName>
    </alternativeName>
</protein>
<evidence type="ECO:0000256" key="3">
    <source>
        <dbReference type="ARBA" id="ARBA00038984"/>
    </source>
</evidence>
<evidence type="ECO:0000259" key="7">
    <source>
        <dbReference type="Pfam" id="PF22725"/>
    </source>
</evidence>
<comment type="catalytic activity">
    <reaction evidence="5">
        <text>D-xylose + NADP(+) = D-xylono-1,5-lactone + NADPH + H(+)</text>
        <dbReference type="Rhea" id="RHEA:22000"/>
        <dbReference type="ChEBI" id="CHEBI:15378"/>
        <dbReference type="ChEBI" id="CHEBI:15867"/>
        <dbReference type="ChEBI" id="CHEBI:53455"/>
        <dbReference type="ChEBI" id="CHEBI:57783"/>
        <dbReference type="ChEBI" id="CHEBI:58349"/>
        <dbReference type="EC" id="1.1.1.179"/>
    </reaction>
</comment>
<evidence type="ECO:0000256" key="4">
    <source>
        <dbReference type="ARBA" id="ARBA00042988"/>
    </source>
</evidence>
<dbReference type="Gene3D" id="3.40.50.720">
    <property type="entry name" value="NAD(P)-binding Rossmann-like Domain"/>
    <property type="match status" value="1"/>
</dbReference>
<dbReference type="EC" id="1.1.1.179" evidence="3"/>
<gene>
    <name evidence="8" type="ORF">D9613_007038</name>
</gene>
<evidence type="ECO:0000313" key="9">
    <source>
        <dbReference type="Proteomes" id="UP000521872"/>
    </source>
</evidence>
<dbReference type="Proteomes" id="UP000521872">
    <property type="component" value="Unassembled WGS sequence"/>
</dbReference>
<keyword evidence="9" id="KW-1185">Reference proteome</keyword>
<feature type="domain" description="Gfo/Idh/MocA-like oxidoreductase N-terminal" evidence="6">
    <location>
        <begin position="34"/>
        <end position="150"/>
    </location>
</feature>
<dbReference type="InterPro" id="IPR050984">
    <property type="entry name" value="Gfo/Idh/MocA_domain"/>
</dbReference>
<dbReference type="SUPFAM" id="SSF55347">
    <property type="entry name" value="Glyceraldehyde-3-phosphate dehydrogenase-like, C-terminal domain"/>
    <property type="match status" value="1"/>
</dbReference>
<name>A0A8H4QFZ4_9AGAR</name>
<dbReference type="EMBL" id="JAACJL010000058">
    <property type="protein sequence ID" value="KAF4610430.1"/>
    <property type="molecule type" value="Genomic_DNA"/>
</dbReference>
<proteinExistence type="inferred from homology"/>
<dbReference type="Gene3D" id="3.30.360.10">
    <property type="entry name" value="Dihydrodipicolinate Reductase, domain 2"/>
    <property type="match status" value="1"/>
</dbReference>
<dbReference type="Pfam" id="PF01408">
    <property type="entry name" value="GFO_IDH_MocA"/>
    <property type="match status" value="1"/>
</dbReference>
<evidence type="ECO:0000259" key="6">
    <source>
        <dbReference type="Pfam" id="PF01408"/>
    </source>
</evidence>
<reference evidence="8 9" key="1">
    <citation type="submission" date="2019-12" db="EMBL/GenBank/DDBJ databases">
        <authorList>
            <person name="Floudas D."/>
            <person name="Bentzer J."/>
            <person name="Ahren D."/>
            <person name="Johansson T."/>
            <person name="Persson P."/>
            <person name="Tunlid A."/>
        </authorList>
    </citation>
    <scope>NUCLEOTIDE SEQUENCE [LARGE SCALE GENOMIC DNA]</scope>
    <source>
        <strain evidence="8 9">CBS 102.39</strain>
    </source>
</reference>
<evidence type="ECO:0000313" key="8">
    <source>
        <dbReference type="EMBL" id="KAF4610430.1"/>
    </source>
</evidence>
<dbReference type="InterPro" id="IPR000683">
    <property type="entry name" value="Gfo/Idh/MocA-like_OxRdtase_N"/>
</dbReference>
<evidence type="ECO:0000256" key="2">
    <source>
        <dbReference type="ARBA" id="ARBA00023002"/>
    </source>
</evidence>
<feature type="domain" description="GFO/IDH/MocA-like oxidoreductase" evidence="7">
    <location>
        <begin position="163"/>
        <end position="277"/>
    </location>
</feature>
<dbReference type="InterPro" id="IPR055170">
    <property type="entry name" value="GFO_IDH_MocA-like_dom"/>
</dbReference>
<comment type="caution">
    <text evidence="8">The sequence shown here is derived from an EMBL/GenBank/DDBJ whole genome shotgun (WGS) entry which is preliminary data.</text>
</comment>
<organism evidence="8 9">
    <name type="scientific">Agrocybe pediades</name>
    <dbReference type="NCBI Taxonomy" id="84607"/>
    <lineage>
        <taxon>Eukaryota</taxon>
        <taxon>Fungi</taxon>
        <taxon>Dikarya</taxon>
        <taxon>Basidiomycota</taxon>
        <taxon>Agaricomycotina</taxon>
        <taxon>Agaricomycetes</taxon>
        <taxon>Agaricomycetidae</taxon>
        <taxon>Agaricales</taxon>
        <taxon>Agaricineae</taxon>
        <taxon>Strophariaceae</taxon>
        <taxon>Agrocybe</taxon>
    </lineage>
</organism>
<sequence>MASAIGLIQRLYKAFNPPVVPKAASTTSAPTSPLKFGILGAATIGPPALIIPARSHPEVIVYAVAARTLEKAQVYAKKWGIEKAYEGYQKLLDDPQVDVVYNALPNALHYEWTMKALKAGKHVLNEKPSADTAAETRAMFDLAEEKGLVLLDAYHYRFHPALKRAKAIIDSGEIGAIQNITAELMLPKGLFGDDDIRYDYELGGGALMDLGCYTMSCIQYMASSDPSSVLSTSHVAFTPKGVSENYVPKVDRRMEATLSFPKDVTATIRCDLAMPHTFGFIPKIPVVRVKVEGLVGNVEVFNFVSPTLYHSITVKIKGGASRTEKVYVNKDEEGKAKGEAWWMTYRYQLEAFVDKLRGREPETWLDKEDSVATMEWIEKVYEKSGLGSRPSKI</sequence>
<dbReference type="GO" id="GO:0000166">
    <property type="term" value="F:nucleotide binding"/>
    <property type="evidence" value="ECO:0007669"/>
    <property type="project" value="InterPro"/>
</dbReference>
<dbReference type="PANTHER" id="PTHR22604:SF105">
    <property type="entry name" value="TRANS-1,2-DIHYDROBENZENE-1,2-DIOL DEHYDROGENASE"/>
    <property type="match status" value="1"/>
</dbReference>
<dbReference type="GO" id="GO:0047837">
    <property type="term" value="F:D-xylose 1-dehydrogenase (NADP+) activity"/>
    <property type="evidence" value="ECO:0007669"/>
    <property type="project" value="UniProtKB-EC"/>
</dbReference>
<dbReference type="InterPro" id="IPR036291">
    <property type="entry name" value="NAD(P)-bd_dom_sf"/>
</dbReference>
<dbReference type="PANTHER" id="PTHR22604">
    <property type="entry name" value="OXIDOREDUCTASES"/>
    <property type="match status" value="1"/>
</dbReference>
<keyword evidence="2" id="KW-0560">Oxidoreductase</keyword>
<dbReference type="Pfam" id="PF22725">
    <property type="entry name" value="GFO_IDH_MocA_C3"/>
    <property type="match status" value="1"/>
</dbReference>